<dbReference type="GO" id="GO:0070897">
    <property type="term" value="P:transcription preinitiation complex assembly"/>
    <property type="evidence" value="ECO:0007669"/>
    <property type="project" value="InterPro"/>
</dbReference>
<dbReference type="InterPro" id="IPR011665">
    <property type="entry name" value="BRF1_TBP-bd_dom"/>
</dbReference>
<feature type="compositionally biased region" description="Low complexity" evidence="11">
    <location>
        <begin position="375"/>
        <end position="386"/>
    </location>
</feature>
<evidence type="ECO:0000256" key="10">
    <source>
        <dbReference type="ARBA" id="ARBA00031009"/>
    </source>
</evidence>
<evidence type="ECO:0000313" key="14">
    <source>
        <dbReference type="Proteomes" id="UP000250266"/>
    </source>
</evidence>
<feature type="domain" description="Cyclin-like" evidence="12">
    <location>
        <begin position="221"/>
        <end position="305"/>
    </location>
</feature>
<dbReference type="PRINTS" id="PR00685">
    <property type="entry name" value="TIFACTORIIB"/>
</dbReference>
<keyword evidence="9" id="KW-0539">Nucleus</keyword>
<evidence type="ECO:0000256" key="11">
    <source>
        <dbReference type="SAM" id="MobiDB-lite"/>
    </source>
</evidence>
<dbReference type="GO" id="GO:0006384">
    <property type="term" value="P:transcription initiation at RNA polymerase III promoter"/>
    <property type="evidence" value="ECO:0007669"/>
    <property type="project" value="UniProtKB-ARBA"/>
</dbReference>
<evidence type="ECO:0000259" key="12">
    <source>
        <dbReference type="SMART" id="SM00385"/>
    </source>
</evidence>
<sequence>MATPRTARAPRQRLGSLKDTAAPSKSFAPARQPHLPKTCCSAPDIQEDSGNRVCLNCGTMISESEIVSEVTFGETSAGAATVQGAFVGEHQRHAKTMGPGFRRAAGGIDSREQTELNGKDEIRRLTGSLHLPSNIEEQAFGIYKLAATNNFIQGRRTRTVAAVCVYVACRRVAGNTTLLMDLAEKIQINVYKLGEVYKDLVKDLWLDDPTQSNINLVEVEPLILKFARKLEFGEQTMQVATDAARIIKRMKRDWMVEGRQPAGLCGACIILAARMNNFRRTIREVVYVVKVADATVFARLIEFKRTQSGNLTIEQFRKYGEKLKGSAVPPAIYKRIEREERRKRMLSEVDDEELAMVPADGMQAGASRDPTMTGRASSPAARPSRAPRLDADGFAIPDLPIDRTLLEASNIAHSELVANEQAQSLSSMTKQPPAKRSKGRSRKKKKAPLIIPDEDLEIENDLEDEIEKILTDPKMLTDMDNPIFVETEARAQALANQIRGPSTVSEEEIIGEEEFVDDPEVMNCVLSPAEVAIKEKIWVTHNEDWLREQQAKLLKKMMEDANGGPKKKQRRTKQPRMGDGSLLEGTPASSPAEAMHKMLQKRSKGFSRHINYEKLNQIYKNITDQDNGAATSSDGSPQAGGQSGVRSPTSSQSSQDQQNTHTATALVTPTARGTPALVLPTPSATQATQQSRLAVAPISRSPPVTVIPDDDEEEEEEEEEEDVDEEAGMEEMDEDETSNPIRQFLGGDEYEDVDMGFDEDYGADD</sequence>
<gene>
    <name evidence="13" type="ORF">K432DRAFT_346175</name>
</gene>
<dbReference type="InterPro" id="IPR000812">
    <property type="entry name" value="TFIIB"/>
</dbReference>
<dbReference type="CDD" id="cd20554">
    <property type="entry name" value="CYCLIN_TFIIIB90_rpt2"/>
    <property type="match status" value="1"/>
</dbReference>
<dbReference type="GO" id="GO:0000995">
    <property type="term" value="F:RNA polymerase III general transcription initiation factor activity"/>
    <property type="evidence" value="ECO:0007669"/>
    <property type="project" value="TreeGrafter"/>
</dbReference>
<keyword evidence="4" id="KW-0863">Zinc-finger</keyword>
<dbReference type="SMART" id="SM00385">
    <property type="entry name" value="CYCLIN"/>
    <property type="match status" value="2"/>
</dbReference>
<dbReference type="Proteomes" id="UP000250266">
    <property type="component" value="Unassembled WGS sequence"/>
</dbReference>
<dbReference type="GO" id="GO:0000126">
    <property type="term" value="C:transcription factor TFIIIB complex"/>
    <property type="evidence" value="ECO:0007669"/>
    <property type="project" value="TreeGrafter"/>
</dbReference>
<evidence type="ECO:0000256" key="8">
    <source>
        <dbReference type="ARBA" id="ARBA00023163"/>
    </source>
</evidence>
<dbReference type="GO" id="GO:0001006">
    <property type="term" value="F:RNA polymerase III type 3 promoter sequence-specific DNA binding"/>
    <property type="evidence" value="ECO:0007669"/>
    <property type="project" value="TreeGrafter"/>
</dbReference>
<feature type="compositionally biased region" description="Acidic residues" evidence="11">
    <location>
        <begin position="748"/>
        <end position="765"/>
    </location>
</feature>
<dbReference type="PANTHER" id="PTHR11618:SF4">
    <property type="entry name" value="TRANSCRIPTION FACTOR IIIB 90 KDA SUBUNIT"/>
    <property type="match status" value="1"/>
</dbReference>
<feature type="region of interest" description="Disordered" evidence="11">
    <location>
        <begin position="362"/>
        <end position="391"/>
    </location>
</feature>
<comment type="subcellular location">
    <subcellularLocation>
        <location evidence="1">Nucleus</location>
    </subcellularLocation>
</comment>
<evidence type="ECO:0000256" key="6">
    <source>
        <dbReference type="ARBA" id="ARBA00023015"/>
    </source>
</evidence>
<evidence type="ECO:0000256" key="1">
    <source>
        <dbReference type="ARBA" id="ARBA00004123"/>
    </source>
</evidence>
<keyword evidence="7" id="KW-0010">Activator</keyword>
<keyword evidence="6" id="KW-0805">Transcription regulation</keyword>
<accession>A0A8E2EHG7</accession>
<protein>
    <recommendedName>
        <fullName evidence="10">B-related factor 1</fullName>
    </recommendedName>
</protein>
<evidence type="ECO:0000313" key="13">
    <source>
        <dbReference type="EMBL" id="OCK83876.1"/>
    </source>
</evidence>
<evidence type="ECO:0000256" key="5">
    <source>
        <dbReference type="ARBA" id="ARBA00022833"/>
    </source>
</evidence>
<dbReference type="Gene3D" id="1.20.5.650">
    <property type="entry name" value="Single helix bin"/>
    <property type="match status" value="1"/>
</dbReference>
<keyword evidence="8" id="KW-0804">Transcription</keyword>
<feature type="compositionally biased region" description="Polar residues" evidence="11">
    <location>
        <begin position="682"/>
        <end position="692"/>
    </location>
</feature>
<keyword evidence="14" id="KW-1185">Reference proteome</keyword>
<proteinExistence type="inferred from homology"/>
<feature type="compositionally biased region" description="Acidic residues" evidence="11">
    <location>
        <begin position="708"/>
        <end position="737"/>
    </location>
</feature>
<feature type="compositionally biased region" description="Polar residues" evidence="11">
    <location>
        <begin position="625"/>
        <end position="640"/>
    </location>
</feature>
<dbReference type="FunFam" id="1.10.472.10:FF:000007">
    <property type="entry name" value="Transcription factor IIIB 90 kDa subunit"/>
    <property type="match status" value="1"/>
</dbReference>
<dbReference type="InterPro" id="IPR036915">
    <property type="entry name" value="Cyclin-like_sf"/>
</dbReference>
<organism evidence="13 14">
    <name type="scientific">Lepidopterella palustris CBS 459.81</name>
    <dbReference type="NCBI Taxonomy" id="1314670"/>
    <lineage>
        <taxon>Eukaryota</taxon>
        <taxon>Fungi</taxon>
        <taxon>Dikarya</taxon>
        <taxon>Ascomycota</taxon>
        <taxon>Pezizomycotina</taxon>
        <taxon>Dothideomycetes</taxon>
        <taxon>Pleosporomycetidae</taxon>
        <taxon>Mytilinidiales</taxon>
        <taxon>Argynnaceae</taxon>
        <taxon>Lepidopterella</taxon>
    </lineage>
</organism>
<feature type="region of interest" description="Disordered" evidence="11">
    <location>
        <begin position="1"/>
        <end position="36"/>
    </location>
</feature>
<evidence type="ECO:0000256" key="4">
    <source>
        <dbReference type="ARBA" id="ARBA00022771"/>
    </source>
</evidence>
<dbReference type="SUPFAM" id="SSF47954">
    <property type="entry name" value="Cyclin-like"/>
    <property type="match status" value="2"/>
</dbReference>
<dbReference type="GO" id="GO:0097550">
    <property type="term" value="C:transcription preinitiation complex"/>
    <property type="evidence" value="ECO:0007669"/>
    <property type="project" value="TreeGrafter"/>
</dbReference>
<dbReference type="InterPro" id="IPR013150">
    <property type="entry name" value="TFIIB_cyclin"/>
</dbReference>
<dbReference type="FunFam" id="1.10.472.10:FF:000002">
    <property type="entry name" value="Transcription factor IIIB 90 kDa subunit"/>
    <property type="match status" value="1"/>
</dbReference>
<comment type="similarity">
    <text evidence="2">Belongs to the TFIIB family.</text>
</comment>
<evidence type="ECO:0000256" key="9">
    <source>
        <dbReference type="ARBA" id="ARBA00023242"/>
    </source>
</evidence>
<evidence type="ECO:0000256" key="2">
    <source>
        <dbReference type="ARBA" id="ARBA00010857"/>
    </source>
</evidence>
<dbReference type="PANTHER" id="PTHR11618">
    <property type="entry name" value="TRANSCRIPTION INITIATION FACTOR IIB-RELATED"/>
    <property type="match status" value="1"/>
</dbReference>
<feature type="region of interest" description="Disordered" evidence="11">
    <location>
        <begin position="421"/>
        <end position="447"/>
    </location>
</feature>
<dbReference type="Pfam" id="PF07741">
    <property type="entry name" value="BRF1"/>
    <property type="match status" value="1"/>
</dbReference>
<feature type="domain" description="Cyclin-like" evidence="12">
    <location>
        <begin position="120"/>
        <end position="202"/>
    </location>
</feature>
<evidence type="ECO:0000256" key="3">
    <source>
        <dbReference type="ARBA" id="ARBA00022723"/>
    </source>
</evidence>
<name>A0A8E2EHG7_9PEZI</name>
<feature type="compositionally biased region" description="Polar residues" evidence="11">
    <location>
        <begin position="421"/>
        <end position="430"/>
    </location>
</feature>
<evidence type="ECO:0000256" key="7">
    <source>
        <dbReference type="ARBA" id="ARBA00023159"/>
    </source>
</evidence>
<dbReference type="AlphaFoldDB" id="A0A8E2EHG7"/>
<feature type="region of interest" description="Disordered" evidence="11">
    <location>
        <begin position="560"/>
        <end position="591"/>
    </location>
</feature>
<dbReference type="Gene3D" id="1.10.472.10">
    <property type="entry name" value="Cyclin-like"/>
    <property type="match status" value="2"/>
</dbReference>
<feature type="compositionally biased region" description="Low complexity" evidence="11">
    <location>
        <begin position="644"/>
        <end position="658"/>
    </location>
</feature>
<dbReference type="InterPro" id="IPR013763">
    <property type="entry name" value="Cyclin-like_dom"/>
</dbReference>
<feature type="region of interest" description="Disordered" evidence="11">
    <location>
        <begin position="625"/>
        <end position="765"/>
    </location>
</feature>
<reference evidence="13 14" key="1">
    <citation type="journal article" date="2016" name="Nat. Commun.">
        <title>Ectomycorrhizal ecology is imprinted in the genome of the dominant symbiotic fungus Cenococcum geophilum.</title>
        <authorList>
            <consortium name="DOE Joint Genome Institute"/>
            <person name="Peter M."/>
            <person name="Kohler A."/>
            <person name="Ohm R.A."/>
            <person name="Kuo A."/>
            <person name="Krutzmann J."/>
            <person name="Morin E."/>
            <person name="Arend M."/>
            <person name="Barry K.W."/>
            <person name="Binder M."/>
            <person name="Choi C."/>
            <person name="Clum A."/>
            <person name="Copeland A."/>
            <person name="Grisel N."/>
            <person name="Haridas S."/>
            <person name="Kipfer T."/>
            <person name="LaButti K."/>
            <person name="Lindquist E."/>
            <person name="Lipzen A."/>
            <person name="Maire R."/>
            <person name="Meier B."/>
            <person name="Mihaltcheva S."/>
            <person name="Molinier V."/>
            <person name="Murat C."/>
            <person name="Poggeler S."/>
            <person name="Quandt C.A."/>
            <person name="Sperisen C."/>
            <person name="Tritt A."/>
            <person name="Tisserant E."/>
            <person name="Crous P.W."/>
            <person name="Henrissat B."/>
            <person name="Nehls U."/>
            <person name="Egli S."/>
            <person name="Spatafora J.W."/>
            <person name="Grigoriev I.V."/>
            <person name="Martin F.M."/>
        </authorList>
    </citation>
    <scope>NUCLEOTIDE SEQUENCE [LARGE SCALE GENOMIC DNA]</scope>
    <source>
        <strain evidence="13 14">CBS 459.81</strain>
    </source>
</reference>
<dbReference type="GO" id="GO:0017025">
    <property type="term" value="F:TBP-class protein binding"/>
    <property type="evidence" value="ECO:0007669"/>
    <property type="project" value="InterPro"/>
</dbReference>
<feature type="compositionally biased region" description="Basic residues" evidence="11">
    <location>
        <begin position="565"/>
        <end position="574"/>
    </location>
</feature>
<keyword evidence="3" id="KW-0479">Metal-binding</keyword>
<dbReference type="GO" id="GO:0008270">
    <property type="term" value="F:zinc ion binding"/>
    <property type="evidence" value="ECO:0007669"/>
    <property type="project" value="UniProtKB-KW"/>
</dbReference>
<dbReference type="Pfam" id="PF00382">
    <property type="entry name" value="TFIIB"/>
    <property type="match status" value="2"/>
</dbReference>
<dbReference type="EMBL" id="KV744850">
    <property type="protein sequence ID" value="OCK83876.1"/>
    <property type="molecule type" value="Genomic_DNA"/>
</dbReference>
<dbReference type="GO" id="GO:0005634">
    <property type="term" value="C:nucleus"/>
    <property type="evidence" value="ECO:0007669"/>
    <property type="project" value="UniProtKB-SubCell"/>
</dbReference>
<keyword evidence="5" id="KW-0862">Zinc</keyword>
<dbReference type="OrthoDB" id="511529at2759"/>
<feature type="compositionally biased region" description="Basic residues" evidence="11">
    <location>
        <begin position="433"/>
        <end position="447"/>
    </location>
</feature>